<dbReference type="AlphaFoldDB" id="A0A3Q7FQ42"/>
<organism evidence="1">
    <name type="scientific">Solanum lycopersicum</name>
    <name type="common">Tomato</name>
    <name type="synonym">Lycopersicon esculentum</name>
    <dbReference type="NCBI Taxonomy" id="4081"/>
    <lineage>
        <taxon>Eukaryota</taxon>
        <taxon>Viridiplantae</taxon>
        <taxon>Streptophyta</taxon>
        <taxon>Embryophyta</taxon>
        <taxon>Tracheophyta</taxon>
        <taxon>Spermatophyta</taxon>
        <taxon>Magnoliopsida</taxon>
        <taxon>eudicotyledons</taxon>
        <taxon>Gunneridae</taxon>
        <taxon>Pentapetalae</taxon>
        <taxon>asterids</taxon>
        <taxon>lamiids</taxon>
        <taxon>Solanales</taxon>
        <taxon>Solanaceae</taxon>
        <taxon>Solanoideae</taxon>
        <taxon>Solaneae</taxon>
        <taxon>Solanum</taxon>
        <taxon>Solanum subgen. Lycopersicon</taxon>
    </lineage>
</organism>
<keyword evidence="2" id="KW-1185">Reference proteome</keyword>
<proteinExistence type="predicted"/>
<dbReference type="Proteomes" id="UP000004994">
    <property type="component" value="Chromosome 3"/>
</dbReference>
<accession>A0A3Q7FQ42</accession>
<sequence length="108" mass="12011">MLLSAHPFITEEAICSISGYMVHSTVRLGPTPLLLLLFVICFVRNDQDPTTYSILAVVPARRIIFRDVKLLKNILQGDGPNKNVLGWDSLKSEGRVETRKGFTVGRKG</sequence>
<dbReference type="Gramene" id="Solyc03g112335.1.1">
    <property type="protein sequence ID" value="Solyc03g112335.1.1"/>
    <property type="gene ID" value="Solyc03g112335.1"/>
</dbReference>
<protein>
    <submittedName>
        <fullName evidence="1">Uncharacterized protein</fullName>
    </submittedName>
</protein>
<evidence type="ECO:0000313" key="2">
    <source>
        <dbReference type="Proteomes" id="UP000004994"/>
    </source>
</evidence>
<name>A0A3Q7FQ42_SOLLC</name>
<reference evidence="1" key="1">
    <citation type="journal article" date="2012" name="Nature">
        <title>The tomato genome sequence provides insights into fleshy fruit evolution.</title>
        <authorList>
            <consortium name="Tomato Genome Consortium"/>
        </authorList>
    </citation>
    <scope>NUCLEOTIDE SEQUENCE [LARGE SCALE GENOMIC DNA]</scope>
    <source>
        <strain evidence="1">cv. Heinz 1706</strain>
    </source>
</reference>
<dbReference type="InParanoid" id="A0A3Q7FQ42"/>
<reference evidence="1" key="2">
    <citation type="submission" date="2019-01" db="UniProtKB">
        <authorList>
            <consortium name="EnsemblPlants"/>
        </authorList>
    </citation>
    <scope>IDENTIFICATION</scope>
    <source>
        <strain evidence="1">cv. Heinz 1706</strain>
    </source>
</reference>
<evidence type="ECO:0000313" key="1">
    <source>
        <dbReference type="EnsemblPlants" id="Solyc03g112335.1.1"/>
    </source>
</evidence>
<dbReference type="EnsemblPlants" id="Solyc03g112335.1.1">
    <property type="protein sequence ID" value="Solyc03g112335.1.1"/>
    <property type="gene ID" value="Solyc03g112335.1"/>
</dbReference>